<keyword evidence="3" id="KW-0378">Hydrolase</keyword>
<name>A0A4P6XK16_9ASCO</name>
<dbReference type="AlphaFoldDB" id="A0A4P6XK16"/>
<evidence type="ECO:0000259" key="5">
    <source>
        <dbReference type="Pfam" id="PF01979"/>
    </source>
</evidence>
<comment type="cofactor">
    <cofactor evidence="1">
        <name>Zn(2+)</name>
        <dbReference type="ChEBI" id="CHEBI:29105"/>
    </cofactor>
</comment>
<dbReference type="SUPFAM" id="SSF51556">
    <property type="entry name" value="Metallo-dependent hydrolases"/>
    <property type="match status" value="1"/>
</dbReference>
<protein>
    <submittedName>
        <fullName evidence="6">Allantoinase</fullName>
    </submittedName>
</protein>
<gene>
    <name evidence="6" type="primary">MPUL0A11080</name>
    <name evidence="6" type="ORF">METSCH_A11080</name>
</gene>
<accession>A0A4P6XK16</accession>
<dbReference type="InterPro" id="IPR018228">
    <property type="entry name" value="DNase_TatD-rel_CS"/>
</dbReference>
<evidence type="ECO:0000313" key="7">
    <source>
        <dbReference type="Proteomes" id="UP000292447"/>
    </source>
</evidence>
<dbReference type="GO" id="GO:0006145">
    <property type="term" value="P:purine nucleobase catabolic process"/>
    <property type="evidence" value="ECO:0007669"/>
    <property type="project" value="TreeGrafter"/>
</dbReference>
<evidence type="ECO:0000256" key="2">
    <source>
        <dbReference type="ARBA" id="ARBA00022723"/>
    </source>
</evidence>
<dbReference type="PROSITE" id="PS00482">
    <property type="entry name" value="DIHYDROOROTASE_1"/>
    <property type="match status" value="1"/>
</dbReference>
<evidence type="ECO:0000313" key="6">
    <source>
        <dbReference type="EMBL" id="QBM86466.1"/>
    </source>
</evidence>
<feature type="region of interest" description="Disordered" evidence="4">
    <location>
        <begin position="233"/>
        <end position="256"/>
    </location>
</feature>
<dbReference type="InterPro" id="IPR006680">
    <property type="entry name" value="Amidohydro-rel"/>
</dbReference>
<dbReference type="InterPro" id="IPR050138">
    <property type="entry name" value="DHOase/Allantoinase_Hydrolase"/>
</dbReference>
<dbReference type="GO" id="GO:0004038">
    <property type="term" value="F:allantoinase activity"/>
    <property type="evidence" value="ECO:0007669"/>
    <property type="project" value="TreeGrafter"/>
</dbReference>
<proteinExistence type="predicted"/>
<evidence type="ECO:0000256" key="1">
    <source>
        <dbReference type="ARBA" id="ARBA00001947"/>
    </source>
</evidence>
<organism evidence="6 7">
    <name type="scientific">Metschnikowia aff. pulcherrima</name>
    <dbReference type="NCBI Taxonomy" id="2163413"/>
    <lineage>
        <taxon>Eukaryota</taxon>
        <taxon>Fungi</taxon>
        <taxon>Dikarya</taxon>
        <taxon>Ascomycota</taxon>
        <taxon>Saccharomycotina</taxon>
        <taxon>Pichiomycetes</taxon>
        <taxon>Metschnikowiaceae</taxon>
        <taxon>Metschnikowia</taxon>
    </lineage>
</organism>
<keyword evidence="7" id="KW-1185">Reference proteome</keyword>
<dbReference type="PANTHER" id="PTHR43668">
    <property type="entry name" value="ALLANTOINASE"/>
    <property type="match status" value="1"/>
</dbReference>
<reference evidence="7" key="1">
    <citation type="submission" date="2019-03" db="EMBL/GenBank/DDBJ databases">
        <title>Snf2 controls pulcherriminic acid biosynthesis and connects pigmentation and antifungal activity of the yeast Metschnikowia pulcherrima.</title>
        <authorList>
            <person name="Gore-Lloyd D."/>
            <person name="Sumann I."/>
            <person name="Brachmann A.O."/>
            <person name="Schneeberger K."/>
            <person name="Ortiz-Merino R.A."/>
            <person name="Moreno-Beltran M."/>
            <person name="Schlaefli M."/>
            <person name="Kirner P."/>
            <person name="Santos Kron A."/>
            <person name="Wolfe K.H."/>
            <person name="Piel J."/>
            <person name="Ahrens C.H."/>
            <person name="Henk D."/>
            <person name="Freimoser F.M."/>
        </authorList>
    </citation>
    <scope>NUCLEOTIDE SEQUENCE [LARGE SCALE GENOMIC DNA]</scope>
    <source>
        <strain evidence="7">APC 1.2</strain>
    </source>
</reference>
<dbReference type="Pfam" id="PF01979">
    <property type="entry name" value="Amidohydro_1"/>
    <property type="match status" value="2"/>
</dbReference>
<dbReference type="GO" id="GO:0005737">
    <property type="term" value="C:cytoplasm"/>
    <property type="evidence" value="ECO:0007669"/>
    <property type="project" value="TreeGrafter"/>
</dbReference>
<feature type="domain" description="Amidohydrolase-related" evidence="5">
    <location>
        <begin position="62"/>
        <end position="216"/>
    </location>
</feature>
<dbReference type="GO" id="GO:0046872">
    <property type="term" value="F:metal ion binding"/>
    <property type="evidence" value="ECO:0007669"/>
    <property type="project" value="UniProtKB-KW"/>
</dbReference>
<evidence type="ECO:0000256" key="3">
    <source>
        <dbReference type="ARBA" id="ARBA00022801"/>
    </source>
</evidence>
<dbReference type="InterPro" id="IPR011059">
    <property type="entry name" value="Metal-dep_hydrolase_composite"/>
</dbReference>
<sequence>MSRAIASSHVLIDDKLIPATVIYSIELGRILHIAKRILQIQDPLFDTYAVSRQNFRDVSPLVVMPGLVDAHVHLNEPGRTEWEGFATGTQAAAAGGVTTVIDMPLNAIPPTTTVENFNLKIDAAKGKTWVDVGFWGGMIPSNLNDLKPLIRMGVRGFKGFMIDSGVDEFPAISPQYIMKAMKKVQGEQTVLMFHAEMQPHKSHLLPVTVEQYGNQTPTLVPNESHAHFTLDEDITEDSESDNSDNDVTDEPFADDEIEEEIAPDVEALDLGMSASFINRAPKPVVNLLNRHKPSETDVEEYQPTSRTNRFIDNGHLTEQQIKALAKSPYLQASEPQFGRLARLANPNHEREASMDKFRSPLAKPLDFDSGKFLENLDEPLKMAQQEDSELAGVDATFYSSFLASRPDSFETTAIAEIINCSMKNPKVPLHIVHLATHEAVPLIKAAKARGLPVTAETCFHYLSLTAEKISNCSTHFKCCPPIRTEGNRQLLWKALRNNIISTVVSDHSPCTPDLKGMDKGDFFSAWGGISSVGFGLPILFTEGQKVNPPVSIPEISKWCSWNTAKQVGLSHRKGRIAVGYDADLLVFDPTASYTVANDQVFFKNKLTAYDGMLFQGRVVETYVRGHTAFTLQAGHSEVALGNLVLEPRA</sequence>
<dbReference type="PROSITE" id="PS01137">
    <property type="entry name" value="TATD_1"/>
    <property type="match status" value="1"/>
</dbReference>
<dbReference type="InterPro" id="IPR002195">
    <property type="entry name" value="Dihydroorotase_CS"/>
</dbReference>
<dbReference type="Gene3D" id="3.20.20.140">
    <property type="entry name" value="Metal-dependent hydrolases"/>
    <property type="match status" value="2"/>
</dbReference>
<dbReference type="InterPro" id="IPR032466">
    <property type="entry name" value="Metal_Hydrolase"/>
</dbReference>
<feature type="domain" description="Amidohydrolase-related" evidence="5">
    <location>
        <begin position="443"/>
        <end position="626"/>
    </location>
</feature>
<dbReference type="EMBL" id="CP034456">
    <property type="protein sequence ID" value="QBM86466.1"/>
    <property type="molecule type" value="Genomic_DNA"/>
</dbReference>
<keyword evidence="2" id="KW-0479">Metal-binding</keyword>
<dbReference type="STRING" id="2163413.A0A4P6XK16"/>
<dbReference type="SUPFAM" id="SSF51338">
    <property type="entry name" value="Composite domain of metallo-dependent hydrolases"/>
    <property type="match status" value="1"/>
</dbReference>
<evidence type="ECO:0000256" key="4">
    <source>
        <dbReference type="SAM" id="MobiDB-lite"/>
    </source>
</evidence>
<dbReference type="PANTHER" id="PTHR43668:SF2">
    <property type="entry name" value="ALLANTOINASE"/>
    <property type="match status" value="1"/>
</dbReference>
<dbReference type="Proteomes" id="UP000292447">
    <property type="component" value="Chromosome I"/>
</dbReference>